<reference evidence="5 6" key="1">
    <citation type="submission" date="2019-01" db="EMBL/GenBank/DDBJ databases">
        <title>Novel species of Nocardioides.</title>
        <authorList>
            <person name="Liu Q."/>
            <person name="Xin Y.-H."/>
        </authorList>
    </citation>
    <scope>NUCLEOTIDE SEQUENCE [LARGE SCALE GENOMIC DNA]</scope>
    <source>
        <strain evidence="5 6">CGMCC 4.6875</strain>
    </source>
</reference>
<dbReference type="EMBL" id="SDWU01000009">
    <property type="protein sequence ID" value="RYC02318.1"/>
    <property type="molecule type" value="Genomic_DNA"/>
</dbReference>
<dbReference type="Gene3D" id="3.40.50.2300">
    <property type="match status" value="1"/>
</dbReference>
<dbReference type="AlphaFoldDB" id="A0A4Q2SBI4"/>
<evidence type="ECO:0000256" key="2">
    <source>
        <dbReference type="ARBA" id="ARBA00023012"/>
    </source>
</evidence>
<gene>
    <name evidence="5" type="ORF">EUA07_09625</name>
</gene>
<feature type="modified residue" description="4-aspartylphosphate" evidence="3">
    <location>
        <position position="53"/>
    </location>
</feature>
<comment type="caution">
    <text evidence="5">The sequence shown here is derived from an EMBL/GenBank/DDBJ whole genome shotgun (WGS) entry which is preliminary data.</text>
</comment>
<accession>A0A4Q2SBI4</accession>
<dbReference type="SUPFAM" id="SSF52172">
    <property type="entry name" value="CheY-like"/>
    <property type="match status" value="1"/>
</dbReference>
<dbReference type="SMART" id="SM00448">
    <property type="entry name" value="REC"/>
    <property type="match status" value="1"/>
</dbReference>
<evidence type="ECO:0000313" key="6">
    <source>
        <dbReference type="Proteomes" id="UP000293291"/>
    </source>
</evidence>
<organism evidence="5 6">
    <name type="scientific">Nocardioides ganghwensis</name>
    <dbReference type="NCBI Taxonomy" id="252230"/>
    <lineage>
        <taxon>Bacteria</taxon>
        <taxon>Bacillati</taxon>
        <taxon>Actinomycetota</taxon>
        <taxon>Actinomycetes</taxon>
        <taxon>Propionibacteriales</taxon>
        <taxon>Nocardioidaceae</taxon>
        <taxon>Nocardioides</taxon>
    </lineage>
</organism>
<evidence type="ECO:0000313" key="5">
    <source>
        <dbReference type="EMBL" id="RYC02318.1"/>
    </source>
</evidence>
<dbReference type="PANTHER" id="PTHR44591">
    <property type="entry name" value="STRESS RESPONSE REGULATOR PROTEIN 1"/>
    <property type="match status" value="1"/>
</dbReference>
<protein>
    <submittedName>
        <fullName evidence="5">Response regulator</fullName>
    </submittedName>
</protein>
<keyword evidence="6" id="KW-1185">Reference proteome</keyword>
<feature type="domain" description="Response regulatory" evidence="4">
    <location>
        <begin position="4"/>
        <end position="111"/>
    </location>
</feature>
<dbReference type="InterPro" id="IPR001789">
    <property type="entry name" value="Sig_transdc_resp-reg_receiver"/>
</dbReference>
<dbReference type="RefSeq" id="WP_129454931.1">
    <property type="nucleotide sequence ID" value="NZ_JACXYX010000005.1"/>
</dbReference>
<dbReference type="PROSITE" id="PS50110">
    <property type="entry name" value="RESPONSE_REGULATORY"/>
    <property type="match status" value="1"/>
</dbReference>
<dbReference type="GO" id="GO:0000160">
    <property type="term" value="P:phosphorelay signal transduction system"/>
    <property type="evidence" value="ECO:0007669"/>
    <property type="project" value="UniProtKB-KW"/>
</dbReference>
<evidence type="ECO:0000259" key="4">
    <source>
        <dbReference type="PROSITE" id="PS50110"/>
    </source>
</evidence>
<dbReference type="InterPro" id="IPR011006">
    <property type="entry name" value="CheY-like_superfamily"/>
</dbReference>
<evidence type="ECO:0000256" key="3">
    <source>
        <dbReference type="PROSITE-ProRule" id="PRU00169"/>
    </source>
</evidence>
<dbReference type="PANTHER" id="PTHR44591:SF14">
    <property type="entry name" value="PROTEIN PILG"/>
    <property type="match status" value="1"/>
</dbReference>
<dbReference type="Pfam" id="PF00072">
    <property type="entry name" value="Response_reg"/>
    <property type="match status" value="1"/>
</dbReference>
<dbReference type="Proteomes" id="UP000293291">
    <property type="component" value="Unassembled WGS sequence"/>
</dbReference>
<dbReference type="CDD" id="cd00156">
    <property type="entry name" value="REC"/>
    <property type="match status" value="1"/>
</dbReference>
<sequence>MCVRSLVADDEPDIRDFIGHVLARAGHDVTTAGDGAEVLERASEDHFDLVVVDHHMPRMTGLAVADELSRASPDTKVLVMSGDLDVGREHPHFLPKPFNRGEFMAAVDSLLGLTG</sequence>
<keyword evidence="2" id="KW-0902">Two-component regulatory system</keyword>
<proteinExistence type="predicted"/>
<dbReference type="InterPro" id="IPR050595">
    <property type="entry name" value="Bact_response_regulator"/>
</dbReference>
<evidence type="ECO:0000256" key="1">
    <source>
        <dbReference type="ARBA" id="ARBA00022553"/>
    </source>
</evidence>
<name>A0A4Q2SBI4_9ACTN</name>
<dbReference type="OrthoDB" id="3197131at2"/>
<keyword evidence="1 3" id="KW-0597">Phosphoprotein</keyword>